<feature type="domain" description="Retrotransposon gag" evidence="1">
    <location>
        <begin position="1"/>
        <end position="66"/>
    </location>
</feature>
<evidence type="ECO:0000259" key="1">
    <source>
        <dbReference type="Pfam" id="PF03732"/>
    </source>
</evidence>
<dbReference type="OrthoDB" id="1750859at2759"/>
<dbReference type="AlphaFoldDB" id="A0A6P9E7J9"/>
<dbReference type="Pfam" id="PF03732">
    <property type="entry name" value="Retrotrans_gag"/>
    <property type="match status" value="1"/>
</dbReference>
<dbReference type="PANTHER" id="PTHR33223:SF11">
    <property type="entry name" value="ELEMENT PROTEIN, PUTATIVE-RELATED"/>
    <property type="match status" value="1"/>
</dbReference>
<dbReference type="PANTHER" id="PTHR33223">
    <property type="entry name" value="CCHC-TYPE DOMAIN-CONTAINING PROTEIN"/>
    <property type="match status" value="1"/>
</dbReference>
<gene>
    <name evidence="3" type="primary">LOC118344238</name>
</gene>
<evidence type="ECO:0000313" key="2">
    <source>
        <dbReference type="Proteomes" id="UP000235220"/>
    </source>
</evidence>
<reference evidence="3" key="1">
    <citation type="submission" date="2025-08" db="UniProtKB">
        <authorList>
            <consortium name="RefSeq"/>
        </authorList>
    </citation>
    <scope>IDENTIFICATION</scope>
    <source>
        <tissue evidence="3">Leaves</tissue>
    </source>
</reference>
<dbReference type="InParanoid" id="A0A6P9E7J9"/>
<keyword evidence="2" id="KW-1185">Reference proteome</keyword>
<sequence length="278" mass="31237">MTEKFLAKFFPPAKTAQLRSEICQFKQNDFESLYEARERYKDLIRHCPQHGLPDWLQVQMFCNGLNGQTQTIVDVATGGTLMSKTIEGATYLLEEMASNNNQWPTERTITKKIVGIHELESLAALSAQAATLSHQISVLTTQRMPQSAEYVVATSMTVPSNEASQEQVQYINNWNYNCRGSNSQSSEKNMSLEDAMVSFVQETNTRFKKIDSQLGNIETHCSNMEATMKNLEVQIGQLATTINAQQRGTSPCNTKVNPNEQCKTITLRSGREIERPPS</sequence>
<proteinExistence type="predicted"/>
<evidence type="ECO:0000313" key="3">
    <source>
        <dbReference type="RefSeq" id="XP_035540268.1"/>
    </source>
</evidence>
<accession>A0A6P9E7J9</accession>
<organism evidence="2 3">
    <name type="scientific">Juglans regia</name>
    <name type="common">English walnut</name>
    <dbReference type="NCBI Taxonomy" id="51240"/>
    <lineage>
        <taxon>Eukaryota</taxon>
        <taxon>Viridiplantae</taxon>
        <taxon>Streptophyta</taxon>
        <taxon>Embryophyta</taxon>
        <taxon>Tracheophyta</taxon>
        <taxon>Spermatophyta</taxon>
        <taxon>Magnoliopsida</taxon>
        <taxon>eudicotyledons</taxon>
        <taxon>Gunneridae</taxon>
        <taxon>Pentapetalae</taxon>
        <taxon>rosids</taxon>
        <taxon>fabids</taxon>
        <taxon>Fagales</taxon>
        <taxon>Juglandaceae</taxon>
        <taxon>Juglans</taxon>
    </lineage>
</organism>
<dbReference type="KEGG" id="jre:118344238"/>
<dbReference type="InterPro" id="IPR005162">
    <property type="entry name" value="Retrotrans_gag_dom"/>
</dbReference>
<protein>
    <submittedName>
        <fullName evidence="3">Uncharacterized protein LOC118344238</fullName>
    </submittedName>
</protein>
<dbReference type="GeneID" id="118344238"/>
<name>A0A6P9E7J9_JUGRE</name>
<dbReference type="RefSeq" id="XP_035540268.1">
    <property type="nucleotide sequence ID" value="XM_035684375.1"/>
</dbReference>
<dbReference type="Proteomes" id="UP000235220">
    <property type="component" value="Chromosome 13"/>
</dbReference>